<dbReference type="PDBsum" id="2M7V"/>
<evidence type="ECO:0000313" key="16">
    <source>
        <dbReference type="Proteomes" id="UP000000440"/>
    </source>
</evidence>
<feature type="domain" description="Methyl-accepting transducer" evidence="13">
    <location>
        <begin position="664"/>
        <end position="900"/>
    </location>
</feature>
<keyword evidence="3" id="KW-0145">Chemotaxis</keyword>
<dbReference type="GO" id="GO:0046872">
    <property type="term" value="F:metal ion binding"/>
    <property type="evidence" value="ECO:0007669"/>
    <property type="project" value="UniProtKB-KW"/>
</dbReference>
<proteinExistence type="evidence at protein level"/>
<dbReference type="EnsemblBacteria" id="BAC08121">
    <property type="protein sequence ID" value="BAC08121"/>
    <property type="gene ID" value="BAC08121"/>
</dbReference>
<dbReference type="PDB" id="6PRY">
    <property type="method" value="X-ray"/>
    <property type="resolution" value="1.55 A"/>
    <property type="chains" value="A/B=435-584"/>
</dbReference>
<dbReference type="Gene3D" id="3.30.450.20">
    <property type="entry name" value="PAS domain"/>
    <property type="match status" value="1"/>
</dbReference>
<dbReference type="CDD" id="cd18773">
    <property type="entry name" value="PDC1_HK_sensor"/>
    <property type="match status" value="1"/>
</dbReference>
<feature type="binding site" evidence="22 25">
    <location>
        <position position="581"/>
    </location>
    <ligand>
        <name>Mg(2+)</name>
        <dbReference type="ChEBI" id="CHEBI:18420"/>
        <label>4</label>
    </ligand>
</feature>
<feature type="disulfide bond" description="Interchain" evidence="19">
    <location>
        <position position="494"/>
    </location>
</feature>
<dbReference type="PDB" id="4GLQ">
    <property type="method" value="X-ray"/>
    <property type="resolution" value="1.77 A"/>
    <property type="chains" value="A=430-591"/>
</dbReference>
<feature type="binding site" evidence="23">
    <location>
        <position position="581"/>
    </location>
    <ligand>
        <name>Mg(2+)</name>
        <dbReference type="ChEBI" id="CHEBI:18420"/>
        <label>3</label>
    </ligand>
</feature>
<evidence type="ECO:0007829" key="23">
    <source>
        <dbReference type="PDB" id="6PRU"/>
    </source>
</evidence>
<reference evidence="17 18" key="4">
    <citation type="submission" date="2013-05" db="PDB data bank">
        <title>Structural and Flexibility Variations Between the Ground and Photoactivated States of a Blue/Green Light-Absorbing Cyanobacteriochrome.</title>
        <authorList>
            <person name="Cornilescu C.C."/>
        </authorList>
    </citation>
    <scope>STRUCTURE BY NMR OF 430-591</scope>
</reference>
<feature type="domain" description="Phytochrome chromophore attachment site" evidence="12">
    <location>
        <begin position="439"/>
        <end position="575"/>
    </location>
</feature>
<evidence type="ECO:0000256" key="6">
    <source>
        <dbReference type="ARBA" id="ARBA00023136"/>
    </source>
</evidence>
<dbReference type="SUPFAM" id="SSF158472">
    <property type="entry name" value="HAMP domain-like"/>
    <property type="match status" value="1"/>
</dbReference>
<evidence type="ECO:0000256" key="11">
    <source>
        <dbReference type="SAM" id="Phobius"/>
    </source>
</evidence>
<evidence type="ECO:0007829" key="20">
    <source>
        <dbReference type="PDB" id="4FOF"/>
    </source>
</evidence>
<evidence type="ECO:0007829" key="17">
    <source>
        <dbReference type="PDB" id="2M7U"/>
    </source>
</evidence>
<dbReference type="InterPro" id="IPR029016">
    <property type="entry name" value="GAF-like_dom_sf"/>
</dbReference>
<dbReference type="PROSITE" id="PS50111">
    <property type="entry name" value="CHEMOTAXIS_TRANSDUC_2"/>
    <property type="match status" value="1"/>
</dbReference>
<keyword evidence="6 11" id="KW-0472">Membrane</keyword>
<comment type="subcellular location">
    <subcellularLocation>
        <location evidence="1">Cell membrane</location>
        <topology evidence="1">Multi-pass membrane protein</topology>
    </subcellularLocation>
</comment>
<evidence type="ECO:0000256" key="2">
    <source>
        <dbReference type="ARBA" id="ARBA00022475"/>
    </source>
</evidence>
<dbReference type="SMR" id="Q8DLC7"/>
<accession>Q8DLC7</accession>
<dbReference type="PDB" id="3VV4">
    <property type="method" value="X-ray"/>
    <property type="resolution" value="2.00 A"/>
    <property type="chains" value="A/B=430-591"/>
</dbReference>
<dbReference type="PDB" id="6UPP">
    <property type="method" value="X-ray"/>
    <property type="resolution" value="1.56 A"/>
    <property type="chains" value="A/B=435-584"/>
</dbReference>
<reference evidence="19" key="2">
    <citation type="journal article" date="2013" name="Proc. Natl. Acad. Sci. U.S.A.">
        <title>Structures of cyanobacteriochromes from phototaxis regulators AnPixJ and TePixJ reveal general and specific photoconversion mechanism.</title>
        <authorList>
            <person name="Narikawa R."/>
            <person name="Ishizuka T."/>
            <person name="Muraki N."/>
            <person name="Shiba T."/>
            <person name="Kurisu G."/>
            <person name="Ikeuchi M."/>
        </authorList>
    </citation>
    <scope>X-RAY CRYSTALLOGRAPHY (2.00 ANGSTROMS) OF 430-591</scope>
    <scope>DISULFIDE BONDS</scope>
</reference>
<keyword evidence="22 23" id="KW-0479">Metal-binding</keyword>
<dbReference type="CDD" id="cd06225">
    <property type="entry name" value="HAMP"/>
    <property type="match status" value="2"/>
</dbReference>
<dbReference type="SUPFAM" id="SSF58104">
    <property type="entry name" value="Methyl-accepting chemotaxis protein (MCP) signaling domain"/>
    <property type="match status" value="1"/>
</dbReference>
<dbReference type="PROSITE" id="PS50885">
    <property type="entry name" value="HAMP"/>
    <property type="match status" value="2"/>
</dbReference>
<dbReference type="PDB" id="6P58">
    <property type="method" value="X-ray"/>
    <property type="resolution" value="1.50 A"/>
    <property type="chains" value="A/B=435-584"/>
</dbReference>
<keyword evidence="4 11" id="KW-0812">Transmembrane</keyword>
<dbReference type="PANTHER" id="PTHR32089">
    <property type="entry name" value="METHYL-ACCEPTING CHEMOTAXIS PROTEIN MCPB"/>
    <property type="match status" value="1"/>
</dbReference>
<dbReference type="PANTHER" id="PTHR32089:SF114">
    <property type="entry name" value="METHYL-ACCEPTING CHEMOTAXIS PROTEIN MCPB"/>
    <property type="match status" value="1"/>
</dbReference>
<feature type="transmembrane region" description="Helical" evidence="11">
    <location>
        <begin position="339"/>
        <end position="361"/>
    </location>
</feature>
<name>Q8DLC7_THEVB</name>
<dbReference type="InterPro" id="IPR003018">
    <property type="entry name" value="GAF"/>
</dbReference>
<dbReference type="PDB" id="2M7V">
    <property type="method" value="NMR"/>
    <property type="chains" value="A=430-591"/>
</dbReference>
<dbReference type="PDBsum" id="6PRY"/>
<evidence type="ECO:0000256" key="1">
    <source>
        <dbReference type="ARBA" id="ARBA00004651"/>
    </source>
</evidence>
<evidence type="ECO:0007829" key="21">
    <source>
        <dbReference type="PDB" id="4GLQ"/>
    </source>
</evidence>
<dbReference type="PDBsum" id="4GLQ"/>
<feature type="domain" description="HAMP" evidence="14">
    <location>
        <begin position="363"/>
        <end position="415"/>
    </location>
</feature>
<organism evidence="15 16">
    <name type="scientific">Thermosynechococcus vestitus (strain NIES-2133 / IAM M-273 / BP-1)</name>
    <dbReference type="NCBI Taxonomy" id="197221"/>
    <lineage>
        <taxon>Bacteria</taxon>
        <taxon>Bacillati</taxon>
        <taxon>Cyanobacteriota</taxon>
        <taxon>Cyanophyceae</taxon>
        <taxon>Acaryochloridales</taxon>
        <taxon>Thermosynechococcaceae</taxon>
        <taxon>Thermosynechococcus</taxon>
    </lineage>
</organism>
<evidence type="ECO:0000259" key="14">
    <source>
        <dbReference type="PROSITE" id="PS50885"/>
    </source>
</evidence>
<dbReference type="GO" id="GO:0006935">
    <property type="term" value="P:chemotaxis"/>
    <property type="evidence" value="ECO:0007669"/>
    <property type="project" value="UniProtKB-KW"/>
</dbReference>
<dbReference type="PDB" id="2M7U">
    <property type="method" value="NMR"/>
    <property type="chains" value="A=430-591"/>
</dbReference>
<dbReference type="Gene3D" id="3.30.450.40">
    <property type="match status" value="1"/>
</dbReference>
<dbReference type="SMART" id="SM00065">
    <property type="entry name" value="GAF"/>
    <property type="match status" value="1"/>
</dbReference>
<feature type="transmembrane region" description="Helical" evidence="11">
    <location>
        <begin position="60"/>
        <end position="79"/>
    </location>
</feature>
<feature type="binding site" evidence="22 25">
    <location>
        <position position="584"/>
    </location>
    <ligand>
        <name>Mg(2+)</name>
        <dbReference type="ChEBI" id="CHEBI:18420"/>
        <label>4</label>
    </ligand>
</feature>
<reference evidence="15 16" key="1">
    <citation type="journal article" date="2002" name="DNA Res.">
        <title>Complete genome structure of the thermophilic cyanobacterium Thermosynechococcus elongatus BP-1.</title>
        <authorList>
            <person name="Nakamura Y."/>
            <person name="Kaneko T."/>
            <person name="Sato S."/>
            <person name="Ikeuchi M."/>
            <person name="Katoh H."/>
            <person name="Sasamoto S."/>
            <person name="Watanabe A."/>
            <person name="Iriguchi M."/>
            <person name="Kawashima K."/>
            <person name="Kimura T."/>
            <person name="Kishida Y."/>
            <person name="Kiyokawa C."/>
            <person name="Kohara M."/>
            <person name="Matsumoto M."/>
            <person name="Matsuno A."/>
            <person name="Nakazaki N."/>
            <person name="Shimpo S."/>
            <person name="Sugimoto M."/>
            <person name="Takeuchi C."/>
            <person name="Yamada M."/>
            <person name="Tabata S."/>
        </authorList>
    </citation>
    <scope>NUCLEOTIDE SEQUENCE [LARGE SCALE GENOMIC DNA]</scope>
    <source>
        <strain evidence="16">IAM M-273 / NIES-2133 / BP-1</strain>
    </source>
</reference>
<dbReference type="PATRIC" id="fig|197221.4.peg.601"/>
<dbReference type="InterPro" id="IPR004089">
    <property type="entry name" value="MCPsignal_dom"/>
</dbReference>
<keyword evidence="17 18" id="KW-0002">3D-structure</keyword>
<dbReference type="STRING" id="197221.gene:10747159"/>
<reference evidence="22 23" key="5">
    <citation type="journal article" date="2020" name="Proc. Natl. Acad. Sci. U.S.A.">
        <title>Photoreversible interconversion of a phytochrome photosensory module in the crystalline state.</title>
        <authorList>
            <person name="Burgie E.S."/>
            <person name="Clinger J.A."/>
            <person name="Miller M.D."/>
            <person name="Brewster A.S."/>
            <person name="Aller P."/>
            <person name="Butryn A."/>
            <person name="Fuller F.D."/>
            <person name="Gul S."/>
            <person name="Young I.D."/>
            <person name="Pham C.C."/>
            <person name="Kim I.S."/>
            <person name="Bhowmick A."/>
            <person name="O'Riordan L.J."/>
            <person name="Sutherlin K.D."/>
            <person name="Heinemann J.V."/>
            <person name="Batyuk A."/>
            <person name="Alonso-Mori R."/>
            <person name="Hunter M.S."/>
            <person name="Koglin J.E."/>
            <person name="Yano J."/>
            <person name="Yachandra V.K."/>
            <person name="Sauter N.K."/>
            <person name="Cohen A.E."/>
            <person name="Kern J."/>
            <person name="Orville A.M."/>
            <person name="Phillips G.N."/>
            <person name="Vierstra R.D."/>
        </authorList>
    </citation>
    <scope>X-RAY CRYSTALLOGRAPHY (1.50 ANGSTROMS) OF 435-584 IN COMPLEX WITH MG(2+)</scope>
</reference>
<feature type="binding site" evidence="23 24">
    <location>
        <position position="439"/>
    </location>
    <ligand>
        <name>Mg(2+)</name>
        <dbReference type="ChEBI" id="CHEBI:18420"/>
        <label>1</label>
    </ligand>
</feature>
<evidence type="ECO:0000256" key="3">
    <source>
        <dbReference type="ARBA" id="ARBA00022500"/>
    </source>
</evidence>
<keyword evidence="2" id="KW-1003">Cell membrane</keyword>
<dbReference type="AlphaFoldDB" id="Q8DLC7"/>
<dbReference type="PDB" id="6PRU">
    <property type="method" value="X-ray"/>
    <property type="resolution" value="1.54 A"/>
    <property type="chains" value="A/B=435-584"/>
</dbReference>
<keyword evidence="7 9" id="KW-0807">Transducer</keyword>
<dbReference type="CDD" id="cd11386">
    <property type="entry name" value="MCP_signal"/>
    <property type="match status" value="1"/>
</dbReference>
<evidence type="ECO:0000256" key="10">
    <source>
        <dbReference type="SAM" id="MobiDB-lite"/>
    </source>
</evidence>
<dbReference type="Gene3D" id="1.10.287.950">
    <property type="entry name" value="Methyl-accepting chemotaxis protein"/>
    <property type="match status" value="1"/>
</dbReference>
<dbReference type="eggNOG" id="COG5000">
    <property type="taxonomic scope" value="Bacteria"/>
</dbReference>
<dbReference type="PDBsum" id="6PRU"/>
<dbReference type="KEGG" id="tel:tll0569"/>
<feature type="binding site" evidence="23">
    <location>
        <position position="543"/>
    </location>
    <ligand>
        <name>Mg(2+)</name>
        <dbReference type="ChEBI" id="CHEBI:18420"/>
        <label>3</label>
    </ligand>
</feature>
<feature type="binding site" evidence="24">
    <location>
        <position position="497"/>
    </location>
    <ligand>
        <name>Mg(2+)</name>
        <dbReference type="ChEBI" id="CHEBI:18420"/>
        <label>2</label>
    </ligand>
</feature>
<feature type="binding site" evidence="24">
    <location>
        <position position="498"/>
    </location>
    <ligand>
        <name>Mg(2+)</name>
        <dbReference type="ChEBI" id="CHEBI:18420"/>
        <label>2</label>
    </ligand>
</feature>
<dbReference type="FunFam" id="1.10.287.950:FF:000001">
    <property type="entry name" value="Methyl-accepting chemotaxis sensory transducer"/>
    <property type="match status" value="1"/>
</dbReference>
<comment type="similarity">
    <text evidence="8">Belongs to the methyl-accepting chemotaxis (MCP) protein family.</text>
</comment>
<evidence type="ECO:0000256" key="4">
    <source>
        <dbReference type="ARBA" id="ARBA00022692"/>
    </source>
</evidence>
<dbReference type="Pfam" id="PF00015">
    <property type="entry name" value="MCPsignal"/>
    <property type="match status" value="1"/>
</dbReference>
<dbReference type="PDB" id="4FOF">
    <property type="method" value="X-ray"/>
    <property type="resolution" value="2.42 A"/>
    <property type="chains" value="A=430-591"/>
</dbReference>
<evidence type="ECO:0000313" key="15">
    <source>
        <dbReference type="EMBL" id="BAC08121.1"/>
    </source>
</evidence>
<dbReference type="PDBsum" id="3VV4"/>
<dbReference type="InterPro" id="IPR033479">
    <property type="entry name" value="dCache_1"/>
</dbReference>
<dbReference type="InterPro" id="IPR016132">
    <property type="entry name" value="Phyto_chromo_attachment"/>
</dbReference>
<evidence type="ECO:0000256" key="8">
    <source>
        <dbReference type="ARBA" id="ARBA00029447"/>
    </source>
</evidence>
<evidence type="ECO:0007829" key="19">
    <source>
        <dbReference type="PDB" id="3VV4"/>
    </source>
</evidence>
<feature type="binding site" evidence="23">
    <location>
        <position position="584"/>
    </location>
    <ligand>
        <name>Mg(2+)</name>
        <dbReference type="ChEBI" id="CHEBI:18420"/>
        <label>3</label>
    </ligand>
</feature>
<dbReference type="eggNOG" id="COG0840">
    <property type="taxonomic scope" value="Bacteria"/>
</dbReference>
<dbReference type="InterPro" id="IPR003660">
    <property type="entry name" value="HAMP_dom"/>
</dbReference>
<dbReference type="GO" id="GO:0007165">
    <property type="term" value="P:signal transduction"/>
    <property type="evidence" value="ECO:0007669"/>
    <property type="project" value="UniProtKB-KW"/>
</dbReference>
<dbReference type="eggNOG" id="COG2203">
    <property type="taxonomic scope" value="Bacteria"/>
</dbReference>
<gene>
    <name evidence="15" type="ordered locus">tll0569</name>
</gene>
<evidence type="ECO:0007829" key="18">
    <source>
        <dbReference type="PDB" id="2M7V"/>
    </source>
</evidence>
<dbReference type="PDBsum" id="6UPP"/>
<evidence type="ECO:0000256" key="9">
    <source>
        <dbReference type="PROSITE-ProRule" id="PRU00284"/>
    </source>
</evidence>
<keyword evidence="5 11" id="KW-1133">Transmembrane helix</keyword>
<dbReference type="PDBsum" id="2M7U"/>
<protein>
    <submittedName>
        <fullName evidence="15">Methyl-accepting chemotaxis protein</fullName>
    </submittedName>
</protein>
<evidence type="ECO:0007829" key="22">
    <source>
        <dbReference type="PDB" id="6P58"/>
    </source>
</evidence>
<dbReference type="Pfam" id="PF01590">
    <property type="entry name" value="GAF"/>
    <property type="match status" value="1"/>
</dbReference>
<evidence type="ECO:0000259" key="12">
    <source>
        <dbReference type="PROSITE" id="PS50046"/>
    </source>
</evidence>
<dbReference type="Gene3D" id="6.10.340.10">
    <property type="match status" value="1"/>
</dbReference>
<dbReference type="PDBsum" id="4FOF"/>
<evidence type="ECO:0000256" key="7">
    <source>
        <dbReference type="ARBA" id="ARBA00023224"/>
    </source>
</evidence>
<evidence type="ECO:0000256" key="5">
    <source>
        <dbReference type="ARBA" id="ARBA00022989"/>
    </source>
</evidence>
<dbReference type="Proteomes" id="UP000000440">
    <property type="component" value="Chromosome"/>
</dbReference>
<dbReference type="Pfam" id="PF00672">
    <property type="entry name" value="HAMP"/>
    <property type="match status" value="2"/>
</dbReference>
<evidence type="ECO:0000259" key="13">
    <source>
        <dbReference type="PROSITE" id="PS50111"/>
    </source>
</evidence>
<dbReference type="SUPFAM" id="SSF55781">
    <property type="entry name" value="GAF domain-like"/>
    <property type="match status" value="1"/>
</dbReference>
<dbReference type="EvolutionaryTrace" id="Q8DLC7"/>
<dbReference type="GO" id="GO:0005886">
    <property type="term" value="C:plasma membrane"/>
    <property type="evidence" value="ECO:0007669"/>
    <property type="project" value="UniProtKB-SubCell"/>
</dbReference>
<reference evidence="20 21" key="3">
    <citation type="journal article" date="2013" name="Structure">
        <title>A photo-labile thioether linkage to phycoviolobilin provides the foundation for the blue/green photocycles in DXCF-cyanobacteriochromes.</title>
        <authorList>
            <person name="Burgie E.S."/>
            <person name="Walker J.M."/>
            <person name="Phillips G.N."/>
            <person name="Vierstra R.D."/>
        </authorList>
    </citation>
    <scope>X-RAY CRYSTALLOGRAPHY (1.77 ANGSTROMS) OF 430-591</scope>
</reference>
<evidence type="ECO:0007829" key="25">
    <source>
        <dbReference type="PDB" id="6UPP"/>
    </source>
</evidence>
<evidence type="ECO:0007829" key="24">
    <source>
        <dbReference type="PDB" id="6PRY"/>
    </source>
</evidence>
<keyword evidence="16" id="KW-1185">Reference proteome</keyword>
<dbReference type="PROSITE" id="PS50046">
    <property type="entry name" value="PHYTOCHROME_2"/>
    <property type="match status" value="1"/>
</dbReference>
<dbReference type="Pfam" id="PF02743">
    <property type="entry name" value="dCache_1"/>
    <property type="match status" value="1"/>
</dbReference>
<feature type="region of interest" description="Disordered" evidence="10">
    <location>
        <begin position="32"/>
        <end position="51"/>
    </location>
</feature>
<dbReference type="SMART" id="SM00304">
    <property type="entry name" value="HAMP"/>
    <property type="match status" value="2"/>
</dbReference>
<feature type="domain" description="HAMP" evidence="14">
    <location>
        <begin position="608"/>
        <end position="659"/>
    </location>
</feature>
<dbReference type="EMBL" id="BA000039">
    <property type="protein sequence ID" value="BAC08121.1"/>
    <property type="molecule type" value="Genomic_DNA"/>
</dbReference>
<dbReference type="SMART" id="SM00283">
    <property type="entry name" value="MA"/>
    <property type="match status" value="1"/>
</dbReference>
<dbReference type="PDBsum" id="6P58"/>
<sequence>MPTMTTAKPPIDIPPLPPSVLNYQLPSVEENKATTNGQSHGQPLPPTPPRRKFWGLRPKLITSAIALATLPLLGVGLVGNEVVRQNLVQLVLDFQQQQANSVALQFENYLRNRLGDARTLGSLLSSRYSDKIQRRDRPQLQAILDQWLNAYSDYDSAGIIANDGQGTVIAQSSEGNRLANNILQNQQYFKLAIQTRNPVLTVEPTLSLPDRPLGMFLAVPVINPQNGQILAVARLRIPRATIAELFITYTRKQSHTFYLIDSGGTIFATTQREEAIQGKPLQEVFPKLAEQLQRARSGVIKTDATFEDQILSYRQVPSPFRAIVLGVDRNQALAPLRTLTWTLFGGMVIATGAVGAIALYATQRGLRPIFRTIAAVEAIGAGNLDTRVPIETKDELATLGQTINEMVTRLQQSFTQIEQAAKCADCLRQAAVQLSELRDRQAIFETLVAKGRELLACDRVIVYAFDDNYVGTVVAESVAEGWPQARDQVIEDPCFREHWVEAYRQGRIQATTDIFKAGLTECHLNQLRPLKVRANLVVPMVIDDQLFGLLIAHQCSEPRQWQEIEIDQFSELASTGSLVLERLHFLEQTIAAQQAAERLAQEQQQRTEHIQMQLIKLLTEVEAASQGDLTVRADITADEIGTVADIFNALIESLRDVVVQVKATTEKVNTALLADEAAMTELATESLRQAKKVKRMLDAVEAMASSIESVANSANEAAAVARQASERAVTSGETMDTTVESILQLRQTVAETAKKVKRLGESSQQISKVISLINQIALQTNLLAINASIEAARAGEEGRGFAVVAEEVGELAARSAAATREIEQIVESIQQETQEVVSAMEAGTAQVVEGTRLVEATKQSLAEIVQVSQHIDELVQSISQATVSQTRTSNTVSTLMRDFAKVSEGMSATSKQISESLQATVDMAQELQNSVNIFKVTAEG</sequence>